<gene>
    <name evidence="1" type="ORF">NTEN_LOCUS7185</name>
</gene>
<organism evidence="1 2">
    <name type="scientific">Nesidiocoris tenuis</name>
    <dbReference type="NCBI Taxonomy" id="355587"/>
    <lineage>
        <taxon>Eukaryota</taxon>
        <taxon>Metazoa</taxon>
        <taxon>Ecdysozoa</taxon>
        <taxon>Arthropoda</taxon>
        <taxon>Hexapoda</taxon>
        <taxon>Insecta</taxon>
        <taxon>Pterygota</taxon>
        <taxon>Neoptera</taxon>
        <taxon>Paraneoptera</taxon>
        <taxon>Hemiptera</taxon>
        <taxon>Heteroptera</taxon>
        <taxon>Panheteroptera</taxon>
        <taxon>Cimicomorpha</taxon>
        <taxon>Miridae</taxon>
        <taxon>Dicyphina</taxon>
        <taxon>Nesidiocoris</taxon>
    </lineage>
</organism>
<dbReference type="AlphaFoldDB" id="A0A6H5GEE5"/>
<name>A0A6H5GEE5_9HEMI</name>
<feature type="non-terminal residue" evidence="1">
    <location>
        <position position="117"/>
    </location>
</feature>
<evidence type="ECO:0000313" key="1">
    <source>
        <dbReference type="EMBL" id="CAB0001398.1"/>
    </source>
</evidence>
<keyword evidence="2" id="KW-1185">Reference proteome</keyword>
<protein>
    <submittedName>
        <fullName evidence="1">Uncharacterized protein</fullName>
    </submittedName>
</protein>
<proteinExistence type="predicted"/>
<accession>A0A6H5GEE5</accession>
<evidence type="ECO:0000313" key="2">
    <source>
        <dbReference type="Proteomes" id="UP000479000"/>
    </source>
</evidence>
<sequence>MARNFAKLQMETAQLEEVTAAYKNVVKGMCALVNVAKIMDGFLQEAMVYKKFVDNAAKGTRQFDSFSDIINKYNSLMSILRKNSKTFYESLGSLDTTRMEILNESTQMEEDTARLIY</sequence>
<reference evidence="1 2" key="1">
    <citation type="submission" date="2020-02" db="EMBL/GenBank/DDBJ databases">
        <authorList>
            <person name="Ferguson B K."/>
        </authorList>
    </citation>
    <scope>NUCLEOTIDE SEQUENCE [LARGE SCALE GENOMIC DNA]</scope>
</reference>
<dbReference type="Proteomes" id="UP000479000">
    <property type="component" value="Unassembled WGS sequence"/>
</dbReference>
<dbReference type="EMBL" id="CADCXU010010626">
    <property type="protein sequence ID" value="CAB0001398.1"/>
    <property type="molecule type" value="Genomic_DNA"/>
</dbReference>